<gene>
    <name evidence="2" type="ORF">CUJ84_Chr002303</name>
</gene>
<dbReference type="InterPro" id="IPR036259">
    <property type="entry name" value="MFS_trans_sf"/>
</dbReference>
<evidence type="ECO:0000256" key="1">
    <source>
        <dbReference type="SAM" id="Phobius"/>
    </source>
</evidence>
<dbReference type="Proteomes" id="UP000238523">
    <property type="component" value="Chromosome"/>
</dbReference>
<reference evidence="2 3" key="1">
    <citation type="submission" date="2017-11" db="EMBL/GenBank/DDBJ databases">
        <title>Complete genome of Rhizobium leguminosarum Norway, an ineffective micro-symbiont.</title>
        <authorList>
            <person name="Hoffrichter A."/>
            <person name="Liang J."/>
            <person name="Brachmann A."/>
            <person name="Marin M."/>
        </authorList>
    </citation>
    <scope>NUCLEOTIDE SEQUENCE [LARGE SCALE GENOMIC DNA]</scope>
    <source>
        <strain evidence="2 3">Norway</strain>
    </source>
</reference>
<dbReference type="SUPFAM" id="SSF103473">
    <property type="entry name" value="MFS general substrate transporter"/>
    <property type="match status" value="1"/>
</dbReference>
<feature type="transmembrane region" description="Helical" evidence="1">
    <location>
        <begin position="105"/>
        <end position="138"/>
    </location>
</feature>
<evidence type="ECO:0000313" key="2">
    <source>
        <dbReference type="EMBL" id="AUW42661.1"/>
    </source>
</evidence>
<organism evidence="2 3">
    <name type="scientific">Rhizobium leguminosarum</name>
    <dbReference type="NCBI Taxonomy" id="384"/>
    <lineage>
        <taxon>Bacteria</taxon>
        <taxon>Pseudomonadati</taxon>
        <taxon>Pseudomonadota</taxon>
        <taxon>Alphaproteobacteria</taxon>
        <taxon>Hyphomicrobiales</taxon>
        <taxon>Rhizobiaceae</taxon>
        <taxon>Rhizobium/Agrobacterium group</taxon>
        <taxon>Rhizobium</taxon>
    </lineage>
</organism>
<sequence>MTSGCALSIALSLRQTPSARSALQTTGHGTWRLPHLLYLVPICFTLSLGGTFRNAWAGPYLTDVFGHGTNVGAVLTAVSVFGIATSFVLPFALPRWRGRRIVTATYVVGVLSALLLAFSPGASIFAASAGLAFLYAMGNVHPVAMTEAQALLPTQIRGIGLGALNTLVFLGVSASSSVFGARRASFQRGRDLWPDFWRDGHGACDCPWSLRGMSSEGYCRARGRASVRLKATSRSAPTPSSAAANLSPLRRRLRPALGCPPISPRLSARPSGKSRCRCDWSVGQT</sequence>
<dbReference type="AlphaFoldDB" id="A0A2K9Z3I4"/>
<feature type="transmembrane region" description="Helical" evidence="1">
    <location>
        <begin position="158"/>
        <end position="181"/>
    </location>
</feature>
<protein>
    <recommendedName>
        <fullName evidence="4">MFS transporter</fullName>
    </recommendedName>
</protein>
<evidence type="ECO:0008006" key="4">
    <source>
        <dbReference type="Google" id="ProtNLM"/>
    </source>
</evidence>
<proteinExistence type="predicted"/>
<feature type="transmembrane region" description="Helical" evidence="1">
    <location>
        <begin position="71"/>
        <end position="93"/>
    </location>
</feature>
<dbReference type="EMBL" id="CP025012">
    <property type="protein sequence ID" value="AUW42661.1"/>
    <property type="molecule type" value="Genomic_DNA"/>
</dbReference>
<accession>A0A2K9Z3I4</accession>
<dbReference type="Gene3D" id="1.20.1250.20">
    <property type="entry name" value="MFS general substrate transporter like domains"/>
    <property type="match status" value="1"/>
</dbReference>
<keyword evidence="1" id="KW-0812">Transmembrane</keyword>
<keyword evidence="1" id="KW-0472">Membrane</keyword>
<evidence type="ECO:0000313" key="3">
    <source>
        <dbReference type="Proteomes" id="UP000238523"/>
    </source>
</evidence>
<name>A0A2K9Z3I4_RHILE</name>
<keyword evidence="1" id="KW-1133">Transmembrane helix</keyword>